<dbReference type="SMART" id="SM00360">
    <property type="entry name" value="RRM"/>
    <property type="match status" value="1"/>
</dbReference>
<dbReference type="ExpressionAtlas" id="A0A1D6IV87">
    <property type="expression patterns" value="baseline and differential"/>
</dbReference>
<dbReference type="SUPFAM" id="SSF54928">
    <property type="entry name" value="RNA-binding domain, RBD"/>
    <property type="match status" value="1"/>
</dbReference>
<dbReference type="GO" id="GO:0003723">
    <property type="term" value="F:RNA binding"/>
    <property type="evidence" value="ECO:0007669"/>
    <property type="project" value="UniProtKB-UniRule"/>
</dbReference>
<dbReference type="InterPro" id="IPR052462">
    <property type="entry name" value="SLIRP/GR-RBP-like"/>
</dbReference>
<dbReference type="PANTHER" id="PTHR48027">
    <property type="entry name" value="HETEROGENEOUS NUCLEAR RIBONUCLEOPROTEIN 87F-RELATED"/>
    <property type="match status" value="1"/>
</dbReference>
<dbReference type="AlphaFoldDB" id="A0A1D6IV87"/>
<dbReference type="InParanoid" id="A0A1D6IV87"/>
<feature type="compositionally biased region" description="Low complexity" evidence="3">
    <location>
        <begin position="228"/>
        <end position="243"/>
    </location>
</feature>
<reference evidence="4" key="1">
    <citation type="submission" date="2015-12" db="EMBL/GenBank/DDBJ databases">
        <title>Update maize B73 reference genome by single molecule sequencing technologies.</title>
        <authorList>
            <consortium name="Maize Genome Sequencing Project"/>
            <person name="Ware D."/>
        </authorList>
    </citation>
    <scope>NUCLEOTIDE SEQUENCE</scope>
    <source>
        <tissue evidence="4">Seedling</tissue>
    </source>
</reference>
<dbReference type="InterPro" id="IPR048289">
    <property type="entry name" value="RRM2_NsCP33-like"/>
</dbReference>
<dbReference type="FunFam" id="3.30.70.330:FF:000571">
    <property type="entry name" value="Glycine-rich RNA-binding protein 3 mitochondrial"/>
    <property type="match status" value="1"/>
</dbReference>
<protein>
    <submittedName>
        <fullName evidence="4">Glycine-rich protein2</fullName>
    </submittedName>
</protein>
<gene>
    <name evidence="4" type="ORF">ZEAMMB73_Zm00001d023734</name>
</gene>
<dbReference type="PaxDb" id="4577-GRMZM2G009448_P01"/>
<dbReference type="PROSITE" id="PS50102">
    <property type="entry name" value="RRM"/>
    <property type="match status" value="1"/>
</dbReference>
<evidence type="ECO:0000313" key="4">
    <source>
        <dbReference type="EMBL" id="AQK39923.1"/>
    </source>
</evidence>
<dbReference type="IntAct" id="A0A1D6IV87">
    <property type="interactions" value="4"/>
</dbReference>
<feature type="region of interest" description="Disordered" evidence="3">
    <location>
        <begin position="228"/>
        <end position="287"/>
    </location>
</feature>
<evidence type="ECO:0000256" key="3">
    <source>
        <dbReference type="SAM" id="MobiDB-lite"/>
    </source>
</evidence>
<dbReference type="FunCoup" id="A0A1D6IV87">
    <property type="interactions" value="805"/>
</dbReference>
<dbReference type="InterPro" id="IPR035979">
    <property type="entry name" value="RBD_domain_sf"/>
</dbReference>
<dbReference type="STRING" id="4577.A0A1D6IV87"/>
<dbReference type="Pfam" id="PF00076">
    <property type="entry name" value="RRM_1"/>
    <property type="match status" value="1"/>
</dbReference>
<keyword evidence="1 2" id="KW-0694">RNA-binding</keyword>
<dbReference type="InterPro" id="IPR012677">
    <property type="entry name" value="Nucleotide-bd_a/b_plait_sf"/>
</dbReference>
<dbReference type="InterPro" id="IPR000504">
    <property type="entry name" value="RRM_dom"/>
</dbReference>
<dbReference type="SMART" id="SM00361">
    <property type="entry name" value="RRM_1"/>
    <property type="match status" value="1"/>
</dbReference>
<evidence type="ECO:0000256" key="2">
    <source>
        <dbReference type="PROSITE-ProRule" id="PRU00176"/>
    </source>
</evidence>
<organism evidence="4">
    <name type="scientific">Zea mays</name>
    <name type="common">Maize</name>
    <dbReference type="NCBI Taxonomy" id="4577"/>
    <lineage>
        <taxon>Eukaryota</taxon>
        <taxon>Viridiplantae</taxon>
        <taxon>Streptophyta</taxon>
        <taxon>Embryophyta</taxon>
        <taxon>Tracheophyta</taxon>
        <taxon>Spermatophyta</taxon>
        <taxon>Magnoliopsida</taxon>
        <taxon>Liliopsida</taxon>
        <taxon>Poales</taxon>
        <taxon>Poaceae</taxon>
        <taxon>PACMAD clade</taxon>
        <taxon>Panicoideae</taxon>
        <taxon>Andropogonodae</taxon>
        <taxon>Andropogoneae</taxon>
        <taxon>Tripsacinae</taxon>
        <taxon>Zea</taxon>
    </lineage>
</organism>
<dbReference type="PRINTS" id="PR01228">
    <property type="entry name" value="EGGSHELL"/>
</dbReference>
<dbReference type="EMBL" id="CM000786">
    <property type="protein sequence ID" value="AQK39923.1"/>
    <property type="molecule type" value="Genomic_DNA"/>
</dbReference>
<dbReference type="Gene3D" id="3.30.70.330">
    <property type="match status" value="1"/>
</dbReference>
<evidence type="ECO:0000256" key="1">
    <source>
        <dbReference type="ARBA" id="ARBA00022884"/>
    </source>
</evidence>
<dbReference type="SMR" id="A0A1D6IV87"/>
<proteinExistence type="predicted"/>
<sequence length="287" mass="28083">MLTAAAATDLGGVGSGPLFPFGPLGTMMLANKLGGLLKNATSSNMSVYQAIRCMSSSKLFVGGLSYGTDDHSLRDEFAKYGQVIEAKIILDRESGRSRGFGFITYTSSEEASAAITAMDGKTLDGRNIRVNHANERTGGFRSSGGYGGGGYGGGGGGYGGGGYGGGYGGGSGGYGGGGSGDYGGGSGGYGGNYGDRAGGGYGGGGDYGVAGGAEGSFAAGGSDSFGSSNFADSGFGENPAGSFGAMGGSSGADGFSAGTPGDGNKNDEIMDDLFKDDEPDSYANKRS</sequence>
<name>A0A1D6IV87_MAIZE</name>
<dbReference type="InterPro" id="IPR003954">
    <property type="entry name" value="RRM_euk-type"/>
</dbReference>
<dbReference type="CDD" id="cd21608">
    <property type="entry name" value="RRM2_NsCP33_like"/>
    <property type="match status" value="1"/>
</dbReference>
<accession>A0A1D6IV87</accession>
<feature type="compositionally biased region" description="Acidic residues" evidence="3">
    <location>
        <begin position="269"/>
        <end position="280"/>
    </location>
</feature>